<dbReference type="EMBL" id="JAIWYP010000016">
    <property type="protein sequence ID" value="KAH3694158.1"/>
    <property type="molecule type" value="Genomic_DNA"/>
</dbReference>
<name>A0A9D3Y599_DREPO</name>
<keyword evidence="2" id="KW-1185">Reference proteome</keyword>
<comment type="caution">
    <text evidence="1">The sequence shown here is derived from an EMBL/GenBank/DDBJ whole genome shotgun (WGS) entry which is preliminary data.</text>
</comment>
<dbReference type="Proteomes" id="UP000828390">
    <property type="component" value="Unassembled WGS sequence"/>
</dbReference>
<gene>
    <name evidence="1" type="ORF">DPMN_081597</name>
</gene>
<sequence length="64" mass="7626">MRQTREIQTTETDLQHHFRVLMEDQVLKITNNSEISHRKIHLKDQDSGRDLMKTTGPRLKKDLI</sequence>
<evidence type="ECO:0000313" key="2">
    <source>
        <dbReference type="Proteomes" id="UP000828390"/>
    </source>
</evidence>
<reference evidence="1" key="2">
    <citation type="submission" date="2020-11" db="EMBL/GenBank/DDBJ databases">
        <authorList>
            <person name="McCartney M.A."/>
            <person name="Auch B."/>
            <person name="Kono T."/>
            <person name="Mallez S."/>
            <person name="Becker A."/>
            <person name="Gohl D.M."/>
            <person name="Silverstein K.A.T."/>
            <person name="Koren S."/>
            <person name="Bechman K.B."/>
            <person name="Herman A."/>
            <person name="Abrahante J.E."/>
            <person name="Garbe J."/>
        </authorList>
    </citation>
    <scope>NUCLEOTIDE SEQUENCE</scope>
    <source>
        <strain evidence="1">Duluth1</strain>
        <tissue evidence="1">Whole animal</tissue>
    </source>
</reference>
<dbReference type="AlphaFoldDB" id="A0A9D3Y599"/>
<organism evidence="1 2">
    <name type="scientific">Dreissena polymorpha</name>
    <name type="common">Zebra mussel</name>
    <name type="synonym">Mytilus polymorpha</name>
    <dbReference type="NCBI Taxonomy" id="45954"/>
    <lineage>
        <taxon>Eukaryota</taxon>
        <taxon>Metazoa</taxon>
        <taxon>Spiralia</taxon>
        <taxon>Lophotrochozoa</taxon>
        <taxon>Mollusca</taxon>
        <taxon>Bivalvia</taxon>
        <taxon>Autobranchia</taxon>
        <taxon>Heteroconchia</taxon>
        <taxon>Euheterodonta</taxon>
        <taxon>Imparidentia</taxon>
        <taxon>Neoheterodontei</taxon>
        <taxon>Myida</taxon>
        <taxon>Dreissenoidea</taxon>
        <taxon>Dreissenidae</taxon>
        <taxon>Dreissena</taxon>
    </lineage>
</organism>
<accession>A0A9D3Y599</accession>
<protein>
    <submittedName>
        <fullName evidence="1">Uncharacterized protein</fullName>
    </submittedName>
</protein>
<reference evidence="1" key="1">
    <citation type="journal article" date="2019" name="bioRxiv">
        <title>The Genome of the Zebra Mussel, Dreissena polymorpha: A Resource for Invasive Species Research.</title>
        <authorList>
            <person name="McCartney M.A."/>
            <person name="Auch B."/>
            <person name="Kono T."/>
            <person name="Mallez S."/>
            <person name="Zhang Y."/>
            <person name="Obille A."/>
            <person name="Becker A."/>
            <person name="Abrahante J.E."/>
            <person name="Garbe J."/>
            <person name="Badalamenti J.P."/>
            <person name="Herman A."/>
            <person name="Mangelson H."/>
            <person name="Liachko I."/>
            <person name="Sullivan S."/>
            <person name="Sone E.D."/>
            <person name="Koren S."/>
            <person name="Silverstein K.A.T."/>
            <person name="Beckman K.B."/>
            <person name="Gohl D.M."/>
        </authorList>
    </citation>
    <scope>NUCLEOTIDE SEQUENCE</scope>
    <source>
        <strain evidence="1">Duluth1</strain>
        <tissue evidence="1">Whole animal</tissue>
    </source>
</reference>
<proteinExistence type="predicted"/>
<evidence type="ECO:0000313" key="1">
    <source>
        <dbReference type="EMBL" id="KAH3694158.1"/>
    </source>
</evidence>